<protein>
    <submittedName>
        <fullName evidence="1">Uncharacterized protein</fullName>
    </submittedName>
</protein>
<name>A0A8T1TRR2_9STRA</name>
<evidence type="ECO:0000313" key="2">
    <source>
        <dbReference type="Proteomes" id="UP000688947"/>
    </source>
</evidence>
<dbReference type="OrthoDB" id="123561at2759"/>
<dbReference type="AlphaFoldDB" id="A0A8T1TRR2"/>
<comment type="caution">
    <text evidence="1">The sequence shown here is derived from an EMBL/GenBank/DDBJ whole genome shotgun (WGS) entry which is preliminary data.</text>
</comment>
<evidence type="ECO:0000313" key="1">
    <source>
        <dbReference type="EMBL" id="KAG6945328.1"/>
    </source>
</evidence>
<reference evidence="1" key="1">
    <citation type="submission" date="2021-01" db="EMBL/GenBank/DDBJ databases">
        <title>Phytophthora aleatoria, a newly-described species from Pinus radiata is distinct from Phytophthora cactorum isolates based on comparative genomics.</title>
        <authorList>
            <person name="Mcdougal R."/>
            <person name="Panda P."/>
            <person name="Williams N."/>
            <person name="Studholme D.J."/>
        </authorList>
    </citation>
    <scope>NUCLEOTIDE SEQUENCE</scope>
    <source>
        <strain evidence="1">NZFS 3830</strain>
    </source>
</reference>
<organism evidence="1 2">
    <name type="scientific">Phytophthora cactorum</name>
    <dbReference type="NCBI Taxonomy" id="29920"/>
    <lineage>
        <taxon>Eukaryota</taxon>
        <taxon>Sar</taxon>
        <taxon>Stramenopiles</taxon>
        <taxon>Oomycota</taxon>
        <taxon>Peronosporomycetes</taxon>
        <taxon>Peronosporales</taxon>
        <taxon>Peronosporaceae</taxon>
        <taxon>Phytophthora</taxon>
    </lineage>
</organism>
<proteinExistence type="predicted"/>
<accession>A0A8T1TRR2</accession>
<dbReference type="VEuPathDB" id="FungiDB:PC110_g17857"/>
<dbReference type="Proteomes" id="UP000688947">
    <property type="component" value="Unassembled WGS sequence"/>
</dbReference>
<sequence length="112" mass="13181">MTDVRTNEERITSGAKRLHFPIVVQNLEERYLDGRFSTSCENSLVEWGKQMSGKKALITLLKCAIRDLNHNGMSTRGFIRQQWRDIWLTSCTLRRAGAQYRYMFAPPKRRWS</sequence>
<gene>
    <name evidence="1" type="ORF">JG687_00017362</name>
</gene>
<dbReference type="EMBL" id="JAENGZ010001998">
    <property type="protein sequence ID" value="KAG6945328.1"/>
    <property type="molecule type" value="Genomic_DNA"/>
</dbReference>